<feature type="compositionally biased region" description="Basic and acidic residues" evidence="1">
    <location>
        <begin position="199"/>
        <end position="211"/>
    </location>
</feature>
<evidence type="ECO:0000313" key="2">
    <source>
        <dbReference type="EMBL" id="KZO94240.1"/>
    </source>
</evidence>
<gene>
    <name evidence="2" type="ORF">CALVIDRAFT_565888</name>
</gene>
<dbReference type="EMBL" id="KV417296">
    <property type="protein sequence ID" value="KZO94240.1"/>
    <property type="molecule type" value="Genomic_DNA"/>
</dbReference>
<feature type="compositionally biased region" description="Low complexity" evidence="1">
    <location>
        <begin position="153"/>
        <end position="162"/>
    </location>
</feature>
<feature type="compositionally biased region" description="Pro residues" evidence="1">
    <location>
        <begin position="163"/>
        <end position="177"/>
    </location>
</feature>
<feature type="compositionally biased region" description="Basic and acidic residues" evidence="1">
    <location>
        <begin position="324"/>
        <end position="336"/>
    </location>
</feature>
<feature type="compositionally biased region" description="Basic and acidic residues" evidence="1">
    <location>
        <begin position="271"/>
        <end position="289"/>
    </location>
</feature>
<feature type="compositionally biased region" description="Gly residues" evidence="1">
    <location>
        <begin position="485"/>
        <end position="498"/>
    </location>
</feature>
<feature type="compositionally biased region" description="Basic and acidic residues" evidence="1">
    <location>
        <begin position="507"/>
        <end position="521"/>
    </location>
</feature>
<evidence type="ECO:0000256" key="1">
    <source>
        <dbReference type="SAM" id="MobiDB-lite"/>
    </source>
</evidence>
<dbReference type="STRING" id="1330018.A0A167K494"/>
<evidence type="ECO:0000313" key="3">
    <source>
        <dbReference type="Proteomes" id="UP000076738"/>
    </source>
</evidence>
<name>A0A167K494_CALVF</name>
<sequence length="521" mass="53923">MGDAPRPVLPVAAGAVPEVPPVPRRSLGDSPNPFRKPSQHSVSASVSPPVPAVPSVSASTPGPAPGAADTSSPAHNPFRPGSSAATPTPAPPLPRRPSITASPSPARPPLPPRQPSMPSSPAHRLHVRAASVAGTERTITPRKMASAPPAPVAVPATASASPAPVPAKPAPPKPPKPAGFITSSATPLSPLIRESLAAARERRAVEAADPGRKKHVEVIRSSNPLAMFAQAQANAQAQSSASSGSSGAHPGNAPHHAHARRRTVLTGDGEGMEREQVDTTTDDGSRASDADGVDAAEESMDEDEIRAALGKARSRSFGTLKDLPAAEEKDQRRRDVLPPPPRRRPDSMQVLPPGSKARRAGNTGGLSRHSSLSLPPPPPYQPPTLPSLSHLLSQTKQSLDLGVEKLSLAAQQAHATHARHPSGEKLASSVGNAVSLELQRLKRGSVSRGYVGVEGEGWGRRGVGEQPLMGEVEEGEDRESPFGPVGPGLGRGLTPYGGDGDEGEVFADQRTKGDEGWVRLS</sequence>
<feature type="compositionally biased region" description="Low complexity" evidence="1">
    <location>
        <begin position="229"/>
        <end position="254"/>
    </location>
</feature>
<feature type="region of interest" description="Disordered" evidence="1">
    <location>
        <begin position="229"/>
        <end position="393"/>
    </location>
</feature>
<feature type="region of interest" description="Disordered" evidence="1">
    <location>
        <begin position="471"/>
        <end position="521"/>
    </location>
</feature>
<organism evidence="2 3">
    <name type="scientific">Calocera viscosa (strain TUFC12733)</name>
    <dbReference type="NCBI Taxonomy" id="1330018"/>
    <lineage>
        <taxon>Eukaryota</taxon>
        <taxon>Fungi</taxon>
        <taxon>Dikarya</taxon>
        <taxon>Basidiomycota</taxon>
        <taxon>Agaricomycotina</taxon>
        <taxon>Dacrymycetes</taxon>
        <taxon>Dacrymycetales</taxon>
        <taxon>Dacrymycetaceae</taxon>
        <taxon>Calocera</taxon>
    </lineage>
</organism>
<accession>A0A167K494</accession>
<dbReference type="AlphaFoldDB" id="A0A167K494"/>
<feature type="compositionally biased region" description="Acidic residues" evidence="1">
    <location>
        <begin position="291"/>
        <end position="304"/>
    </location>
</feature>
<keyword evidence="3" id="KW-1185">Reference proteome</keyword>
<protein>
    <submittedName>
        <fullName evidence="2">Uncharacterized protein</fullName>
    </submittedName>
</protein>
<proteinExistence type="predicted"/>
<feature type="compositionally biased region" description="Pro residues" evidence="1">
    <location>
        <begin position="105"/>
        <end position="115"/>
    </location>
</feature>
<reference evidence="2 3" key="1">
    <citation type="journal article" date="2016" name="Mol. Biol. Evol.">
        <title>Comparative Genomics of Early-Diverging Mushroom-Forming Fungi Provides Insights into the Origins of Lignocellulose Decay Capabilities.</title>
        <authorList>
            <person name="Nagy L.G."/>
            <person name="Riley R."/>
            <person name="Tritt A."/>
            <person name="Adam C."/>
            <person name="Daum C."/>
            <person name="Floudas D."/>
            <person name="Sun H."/>
            <person name="Yadav J.S."/>
            <person name="Pangilinan J."/>
            <person name="Larsson K.H."/>
            <person name="Matsuura K."/>
            <person name="Barry K."/>
            <person name="Labutti K."/>
            <person name="Kuo R."/>
            <person name="Ohm R.A."/>
            <person name="Bhattacharya S.S."/>
            <person name="Shirouzu T."/>
            <person name="Yoshinaga Y."/>
            <person name="Martin F.M."/>
            <person name="Grigoriev I.V."/>
            <person name="Hibbett D.S."/>
        </authorList>
    </citation>
    <scope>NUCLEOTIDE SEQUENCE [LARGE SCALE GENOMIC DNA]</scope>
    <source>
        <strain evidence="2 3">TUFC12733</strain>
    </source>
</reference>
<feature type="compositionally biased region" description="Low complexity" evidence="1">
    <location>
        <begin position="41"/>
        <end position="87"/>
    </location>
</feature>
<feature type="compositionally biased region" description="Pro residues" evidence="1">
    <location>
        <begin position="374"/>
        <end position="385"/>
    </location>
</feature>
<feature type="region of interest" description="Disordered" evidence="1">
    <location>
        <begin position="1"/>
        <end position="215"/>
    </location>
</feature>
<feature type="compositionally biased region" description="Low complexity" evidence="1">
    <location>
        <begin position="1"/>
        <end position="17"/>
    </location>
</feature>
<dbReference type="Proteomes" id="UP000076738">
    <property type="component" value="Unassembled WGS sequence"/>
</dbReference>